<dbReference type="InterPro" id="IPR009057">
    <property type="entry name" value="Homeodomain-like_sf"/>
</dbReference>
<dbReference type="eggNOG" id="COG1309">
    <property type="taxonomic scope" value="Bacteria"/>
</dbReference>
<dbReference type="AlphaFoldDB" id="C5BMM5"/>
<dbReference type="PROSITE" id="PS50977">
    <property type="entry name" value="HTH_TETR_2"/>
    <property type="match status" value="1"/>
</dbReference>
<dbReference type="STRING" id="377629.TERTU_2778"/>
<reference evidence="6 7" key="1">
    <citation type="journal article" date="2009" name="PLoS ONE">
        <title>The complete genome of Teredinibacter turnerae T7901: an intracellular endosymbiont of marine wood-boring bivalves (shipworms).</title>
        <authorList>
            <person name="Yang J.C."/>
            <person name="Madupu R."/>
            <person name="Durkin A.S."/>
            <person name="Ekborg N.A."/>
            <person name="Pedamallu C.S."/>
            <person name="Hostetler J.B."/>
            <person name="Radune D."/>
            <person name="Toms B.S."/>
            <person name="Henrissat B."/>
            <person name="Coutinho P.M."/>
            <person name="Schwarz S."/>
            <person name="Field L."/>
            <person name="Trindade-Silva A.E."/>
            <person name="Soares C.A.G."/>
            <person name="Elshahawi S."/>
            <person name="Hanora A."/>
            <person name="Schmidt E.W."/>
            <person name="Haygood M.G."/>
            <person name="Posfai J."/>
            <person name="Benner J."/>
            <person name="Madinger C."/>
            <person name="Nove J."/>
            <person name="Anton B."/>
            <person name="Chaudhary K."/>
            <person name="Foster J."/>
            <person name="Holman A."/>
            <person name="Kumar S."/>
            <person name="Lessard P.A."/>
            <person name="Luyten Y.A."/>
            <person name="Slatko B."/>
            <person name="Wood N."/>
            <person name="Wu B."/>
            <person name="Teplitski M."/>
            <person name="Mougous J.D."/>
            <person name="Ward N."/>
            <person name="Eisen J.A."/>
            <person name="Badger J.H."/>
            <person name="Distel D.L."/>
        </authorList>
    </citation>
    <scope>NUCLEOTIDE SEQUENCE [LARGE SCALE GENOMIC DNA]</scope>
    <source>
        <strain evidence="7">ATCC 39867 / T7901</strain>
    </source>
</reference>
<keyword evidence="7" id="KW-1185">Reference proteome</keyword>
<dbReference type="SUPFAM" id="SSF48498">
    <property type="entry name" value="Tetracyclin repressor-like, C-terminal domain"/>
    <property type="match status" value="1"/>
</dbReference>
<keyword evidence="3" id="KW-0804">Transcription</keyword>
<dbReference type="SUPFAM" id="SSF46689">
    <property type="entry name" value="Homeodomain-like"/>
    <property type="match status" value="1"/>
</dbReference>
<keyword evidence="2 4" id="KW-0238">DNA-binding</keyword>
<dbReference type="Proteomes" id="UP000009080">
    <property type="component" value="Chromosome"/>
</dbReference>
<name>C5BMM5_TERTT</name>
<dbReference type="PANTHER" id="PTHR47506:SF6">
    <property type="entry name" value="HTH-TYPE TRANSCRIPTIONAL REPRESSOR NEMR"/>
    <property type="match status" value="1"/>
</dbReference>
<evidence type="ECO:0000313" key="7">
    <source>
        <dbReference type="Proteomes" id="UP000009080"/>
    </source>
</evidence>
<sequence length="191" mass="21136">MIDMSKREAKKLEILLSGLDVMKRKGYNGTSVKDIVDAAGVPKGSFYNYFESKEGFALDAIDYAAEKNFESCDSVLRSQKPADERVTAFFANGVLKACECDFKVGCFLGNMCQEMADSSDLIRVRLKRVLDRQTEMIKTALMEGGMVESDAAVRAEFLFNSWEGALMRAKSSQSRAPLDAFMAVIPSILAH</sequence>
<dbReference type="InterPro" id="IPR036271">
    <property type="entry name" value="Tet_transcr_reg_TetR-rel_C_sf"/>
</dbReference>
<dbReference type="PANTHER" id="PTHR47506">
    <property type="entry name" value="TRANSCRIPTIONAL REGULATORY PROTEIN"/>
    <property type="match status" value="1"/>
</dbReference>
<dbReference type="InterPro" id="IPR054156">
    <property type="entry name" value="YxaF_TetR_C"/>
</dbReference>
<dbReference type="Pfam" id="PF00440">
    <property type="entry name" value="TetR_N"/>
    <property type="match status" value="1"/>
</dbReference>
<evidence type="ECO:0000256" key="2">
    <source>
        <dbReference type="ARBA" id="ARBA00023125"/>
    </source>
</evidence>
<dbReference type="InterPro" id="IPR001647">
    <property type="entry name" value="HTH_TetR"/>
</dbReference>
<evidence type="ECO:0000259" key="5">
    <source>
        <dbReference type="PROSITE" id="PS50977"/>
    </source>
</evidence>
<dbReference type="HOGENOM" id="CLU_069356_28_1_6"/>
<feature type="DNA-binding region" description="H-T-H motif" evidence="4">
    <location>
        <begin position="31"/>
        <end position="50"/>
    </location>
</feature>
<dbReference type="GO" id="GO:0003677">
    <property type="term" value="F:DNA binding"/>
    <property type="evidence" value="ECO:0007669"/>
    <property type="project" value="UniProtKB-UniRule"/>
</dbReference>
<dbReference type="EMBL" id="CP001614">
    <property type="protein sequence ID" value="ACR12414.2"/>
    <property type="molecule type" value="Genomic_DNA"/>
</dbReference>
<organism evidence="6 7">
    <name type="scientific">Teredinibacter turnerae (strain ATCC 39867 / T7901)</name>
    <dbReference type="NCBI Taxonomy" id="377629"/>
    <lineage>
        <taxon>Bacteria</taxon>
        <taxon>Pseudomonadati</taxon>
        <taxon>Pseudomonadota</taxon>
        <taxon>Gammaproteobacteria</taxon>
        <taxon>Cellvibrionales</taxon>
        <taxon>Cellvibrionaceae</taxon>
        <taxon>Teredinibacter</taxon>
    </lineage>
</organism>
<evidence type="ECO:0000256" key="1">
    <source>
        <dbReference type="ARBA" id="ARBA00023015"/>
    </source>
</evidence>
<proteinExistence type="predicted"/>
<keyword evidence="1" id="KW-0805">Transcription regulation</keyword>
<feature type="domain" description="HTH tetR-type" evidence="5">
    <location>
        <begin position="8"/>
        <end position="68"/>
    </location>
</feature>
<dbReference type="KEGG" id="ttu:TERTU_2778"/>
<protein>
    <submittedName>
        <fullName evidence="6">Transcriptional regulator, TetR family</fullName>
    </submittedName>
</protein>
<evidence type="ECO:0000256" key="4">
    <source>
        <dbReference type="PROSITE-ProRule" id="PRU00335"/>
    </source>
</evidence>
<dbReference type="Gene3D" id="1.10.357.10">
    <property type="entry name" value="Tetracycline Repressor, domain 2"/>
    <property type="match status" value="1"/>
</dbReference>
<evidence type="ECO:0000256" key="3">
    <source>
        <dbReference type="ARBA" id="ARBA00023163"/>
    </source>
</evidence>
<gene>
    <name evidence="6" type="ordered locus">TERTU_2778</name>
</gene>
<dbReference type="PRINTS" id="PR00455">
    <property type="entry name" value="HTHTETR"/>
</dbReference>
<accession>C5BMM5</accession>
<evidence type="ECO:0000313" key="6">
    <source>
        <dbReference type="EMBL" id="ACR12414.2"/>
    </source>
</evidence>
<dbReference type="Pfam" id="PF21993">
    <property type="entry name" value="TetR_C_13_2"/>
    <property type="match status" value="1"/>
</dbReference>